<dbReference type="InterPro" id="IPR000577">
    <property type="entry name" value="Carb_kinase_FGGY"/>
</dbReference>
<evidence type="ECO:0000259" key="4">
    <source>
        <dbReference type="Pfam" id="PF00370"/>
    </source>
</evidence>
<dbReference type="RefSeq" id="WP_119439450.1">
    <property type="nucleotide sequence ID" value="NZ_QWGR01000013.1"/>
</dbReference>
<keyword evidence="2" id="KW-0808">Transferase</keyword>
<evidence type="ECO:0000259" key="5">
    <source>
        <dbReference type="Pfam" id="PF02782"/>
    </source>
</evidence>
<dbReference type="AlphaFoldDB" id="A0A399SVH6"/>
<dbReference type="PIRSF" id="PIRSF000538">
    <property type="entry name" value="GlpK"/>
    <property type="match status" value="1"/>
</dbReference>
<evidence type="ECO:0000256" key="2">
    <source>
        <dbReference type="ARBA" id="ARBA00022679"/>
    </source>
</evidence>
<sequence length="454" mass="49536">MSFFLGIDMGTSYFKAGIFDEAGRLKGLGRRFVRKETGDGSICELPVAVFWETLRICIGDAVKEARIIPKAISALSYSSQANSFILLDEEGKPLTPLILWPDRRAQSIFPSGLEFLKGEDFREKTGLGIELSSEFAIAKIRWFQQEHPELWKQVESVLTISDFLTFSITGKKVSDLSTASMTGLLDVTECRWWSKSLDMLSLNEDLLPVLQRTGSFVGALTGAGAELTGLVKGIPFYLGGLDHHCAAIGSGIIQNNNICESTGTVLACVGYSDKYSADVDCCSAPGVKAGHYFRMAFDDNGALALEWYQKNFASEFTIPELLDMAKSIKSGSEGLIAKACANKYPGLTGFESVRSFHGHAHFVRAILESTSESLNKLIRILDENFSGRVISTGGGAQSRLWIAIKRDRLNAGFYTPECSETACLGAALVGASGLNKSVDWSKVVSAWVRYNEND</sequence>
<dbReference type="InterPro" id="IPR050406">
    <property type="entry name" value="FGGY_Carb_Kinase"/>
</dbReference>
<dbReference type="OrthoDB" id="9805576at2"/>
<dbReference type="Proteomes" id="UP000265926">
    <property type="component" value="Unassembled WGS sequence"/>
</dbReference>
<dbReference type="GO" id="GO:0005975">
    <property type="term" value="P:carbohydrate metabolic process"/>
    <property type="evidence" value="ECO:0007669"/>
    <property type="project" value="InterPro"/>
</dbReference>
<dbReference type="GO" id="GO:0016301">
    <property type="term" value="F:kinase activity"/>
    <property type="evidence" value="ECO:0007669"/>
    <property type="project" value="UniProtKB-KW"/>
</dbReference>
<comment type="caution">
    <text evidence="6">The sequence shown here is derived from an EMBL/GenBank/DDBJ whole genome shotgun (WGS) entry which is preliminary data.</text>
</comment>
<dbReference type="EMBL" id="QWGR01000013">
    <property type="protein sequence ID" value="RIJ46642.1"/>
    <property type="molecule type" value="Genomic_DNA"/>
</dbReference>
<keyword evidence="3" id="KW-0418">Kinase</keyword>
<accession>A0A399SVH6</accession>
<proteinExistence type="inferred from homology"/>
<dbReference type="PANTHER" id="PTHR43095">
    <property type="entry name" value="SUGAR KINASE"/>
    <property type="match status" value="1"/>
</dbReference>
<evidence type="ECO:0008006" key="8">
    <source>
        <dbReference type="Google" id="ProtNLM"/>
    </source>
</evidence>
<dbReference type="InterPro" id="IPR043129">
    <property type="entry name" value="ATPase_NBD"/>
</dbReference>
<evidence type="ECO:0000256" key="3">
    <source>
        <dbReference type="ARBA" id="ARBA00022777"/>
    </source>
</evidence>
<name>A0A399SVH6_9BACT</name>
<dbReference type="CDD" id="cd07773">
    <property type="entry name" value="ASKHA_NBD_FGGY_FK"/>
    <property type="match status" value="1"/>
</dbReference>
<dbReference type="SUPFAM" id="SSF53067">
    <property type="entry name" value="Actin-like ATPase domain"/>
    <property type="match status" value="2"/>
</dbReference>
<feature type="domain" description="Carbohydrate kinase FGGY C-terminal" evidence="5">
    <location>
        <begin position="352"/>
        <end position="432"/>
    </location>
</feature>
<gene>
    <name evidence="6" type="ORF">D1614_18425</name>
</gene>
<evidence type="ECO:0000313" key="6">
    <source>
        <dbReference type="EMBL" id="RIJ46642.1"/>
    </source>
</evidence>
<evidence type="ECO:0000256" key="1">
    <source>
        <dbReference type="ARBA" id="ARBA00009156"/>
    </source>
</evidence>
<protein>
    <recommendedName>
        <fullName evidence="8">Carbohydrate kinase</fullName>
    </recommendedName>
</protein>
<dbReference type="Gene3D" id="3.30.420.40">
    <property type="match status" value="2"/>
</dbReference>
<dbReference type="Pfam" id="PF00370">
    <property type="entry name" value="FGGY_N"/>
    <property type="match status" value="1"/>
</dbReference>
<dbReference type="Pfam" id="PF02782">
    <property type="entry name" value="FGGY_C"/>
    <property type="match status" value="1"/>
</dbReference>
<dbReference type="InterPro" id="IPR018484">
    <property type="entry name" value="FGGY_N"/>
</dbReference>
<feature type="domain" description="Carbohydrate kinase FGGY N-terminal" evidence="4">
    <location>
        <begin position="4"/>
        <end position="249"/>
    </location>
</feature>
<keyword evidence="7" id="KW-1185">Reference proteome</keyword>
<comment type="similarity">
    <text evidence="1">Belongs to the FGGY kinase family.</text>
</comment>
<dbReference type="InterPro" id="IPR018485">
    <property type="entry name" value="FGGY_C"/>
</dbReference>
<organism evidence="6 7">
    <name type="scientific">Maribellus luteus</name>
    <dbReference type="NCBI Taxonomy" id="2305463"/>
    <lineage>
        <taxon>Bacteria</taxon>
        <taxon>Pseudomonadati</taxon>
        <taxon>Bacteroidota</taxon>
        <taxon>Bacteroidia</taxon>
        <taxon>Marinilabiliales</taxon>
        <taxon>Prolixibacteraceae</taxon>
        <taxon>Maribellus</taxon>
    </lineage>
</organism>
<reference evidence="6 7" key="1">
    <citation type="submission" date="2018-08" db="EMBL/GenBank/DDBJ databases">
        <title>Pallidiluteibacterium maritimus gen. nov., sp. nov., isolated from coastal sediment.</title>
        <authorList>
            <person name="Zhou L.Y."/>
        </authorList>
    </citation>
    <scope>NUCLEOTIDE SEQUENCE [LARGE SCALE GENOMIC DNA]</scope>
    <source>
        <strain evidence="6 7">XSD2</strain>
    </source>
</reference>
<evidence type="ECO:0000313" key="7">
    <source>
        <dbReference type="Proteomes" id="UP000265926"/>
    </source>
</evidence>